<evidence type="ECO:0000313" key="2">
    <source>
        <dbReference type="EMBL" id="MBB6547052.1"/>
    </source>
</evidence>
<keyword evidence="3" id="KW-1185">Reference proteome</keyword>
<comment type="caution">
    <text evidence="2">The sequence shown here is derived from an EMBL/GenBank/DDBJ whole genome shotgun (WGS) entry which is preliminary data.</text>
</comment>
<dbReference type="Gene3D" id="1.25.40.10">
    <property type="entry name" value="Tetratricopeptide repeat domain"/>
    <property type="match status" value="1"/>
</dbReference>
<dbReference type="SUPFAM" id="SSF109604">
    <property type="entry name" value="HD-domain/PDEase-like"/>
    <property type="match status" value="1"/>
</dbReference>
<dbReference type="InterPro" id="IPR003607">
    <property type="entry name" value="HD/PDEase_dom"/>
</dbReference>
<sequence>MSELAQALDQLRESRSYSELAKAARPDTLPSSTLNNLLSGATLPTQETLERYLRACGVVRDQRAAWHAARQRVASSAPQGLPDAVRVNRADQRRLGVHAAIRVDDAVGDLPAYVARDVDLSPDGVRALVSKAAARGGMVLLVGGSSVGKTRCAIEALQAVVPQWWLWHPADAAQIRQAATAPPGRLVVWLDELQRYLGGSTGLQAATVRTLLHARTVMIATLWPERYTTYTAFPASHRSDPYATERELLDLADVVHLPASFGVAEQARAQAAADAGDRRIAVALQSADYGLTQTIAAAPQLVDRWSAADPYAAAVLNAAIDATRLGVISPISEGLLRAAAPGYCDPRQRAAAPAGWFETALAYATTTLSGAAAALAPVSDQTTMGHISGYLVADYLQQHAEQQRRLLQVPATCWQAMIDHLTDSSDQSRTAYSAQTRLLDQYAELLYRQAINNSNSQAISLLSTLLISQGRKQEAVAIWRDRAEAGDRSAVAALADMQGEQDRTAATVTMWRRQAEAGDRSAAVRLTGLLIGQGQAEEAQALWHHTSGADVARTFTTDVAQALTSAMQLKDPYLRHHSERMSRLVAMIVQQLRMTPDDVEAARLAALLHDIGKLALPSAVYLKAGALTEEEFTIIKMHVTHGASIVRRLSRLFEGTCHPTVDHPHIARAIEGILHHHERFDGRGYPLGLAGEEIPQIARAITVADAFDSMTTDRTYRSPRSIHEAVVELRKGAGSSFDPQIVEAFVSTLQSRIKK</sequence>
<dbReference type="InterPro" id="IPR011990">
    <property type="entry name" value="TPR-like_helical_dom_sf"/>
</dbReference>
<dbReference type="PROSITE" id="PS51832">
    <property type="entry name" value="HD_GYP"/>
    <property type="match status" value="1"/>
</dbReference>
<dbReference type="RefSeq" id="WP_185101765.1">
    <property type="nucleotide sequence ID" value="NZ_BAAAXY010000190.1"/>
</dbReference>
<dbReference type="PANTHER" id="PTHR43155:SF2">
    <property type="entry name" value="CYCLIC DI-GMP PHOSPHODIESTERASE PA4108"/>
    <property type="match status" value="1"/>
</dbReference>
<dbReference type="SUPFAM" id="SSF81901">
    <property type="entry name" value="HCP-like"/>
    <property type="match status" value="1"/>
</dbReference>
<dbReference type="InterPro" id="IPR006675">
    <property type="entry name" value="HDIG_dom"/>
</dbReference>
<dbReference type="SMART" id="SM00471">
    <property type="entry name" value="HDc"/>
    <property type="match status" value="1"/>
</dbReference>
<dbReference type="CDD" id="cd00077">
    <property type="entry name" value="HDc"/>
    <property type="match status" value="1"/>
</dbReference>
<dbReference type="InterPro" id="IPR010982">
    <property type="entry name" value="Lambda_DNA-bd_dom_sf"/>
</dbReference>
<dbReference type="GO" id="GO:0003677">
    <property type="term" value="F:DNA binding"/>
    <property type="evidence" value="ECO:0007669"/>
    <property type="project" value="InterPro"/>
</dbReference>
<reference evidence="2 3" key="1">
    <citation type="submission" date="2020-08" db="EMBL/GenBank/DDBJ databases">
        <title>Sequencing the genomes of 1000 actinobacteria strains.</title>
        <authorList>
            <person name="Klenk H.-P."/>
        </authorList>
    </citation>
    <scope>NUCLEOTIDE SEQUENCE [LARGE SCALE GENOMIC DNA]</scope>
    <source>
        <strain evidence="2 3">DSM 43768</strain>
    </source>
</reference>
<dbReference type="PANTHER" id="PTHR43155">
    <property type="entry name" value="CYCLIC DI-GMP PHOSPHODIESTERASE PA4108-RELATED"/>
    <property type="match status" value="1"/>
</dbReference>
<dbReference type="GO" id="GO:0016740">
    <property type="term" value="F:transferase activity"/>
    <property type="evidence" value="ECO:0007669"/>
    <property type="project" value="UniProtKB-KW"/>
</dbReference>
<dbReference type="InterPro" id="IPR037522">
    <property type="entry name" value="HD_GYP_dom"/>
</dbReference>
<proteinExistence type="predicted"/>
<name>A0A7X0TWZ3_9ACTN</name>
<dbReference type="Gene3D" id="1.10.260.40">
    <property type="entry name" value="lambda repressor-like DNA-binding domains"/>
    <property type="match status" value="1"/>
</dbReference>
<dbReference type="NCBIfam" id="TIGR00277">
    <property type="entry name" value="HDIG"/>
    <property type="match status" value="1"/>
</dbReference>
<dbReference type="EMBL" id="JACHMI010000001">
    <property type="protein sequence ID" value="MBB6547052.1"/>
    <property type="molecule type" value="Genomic_DNA"/>
</dbReference>
<dbReference type="Gene3D" id="1.10.3210.10">
    <property type="entry name" value="Hypothetical protein af1432"/>
    <property type="match status" value="1"/>
</dbReference>
<organism evidence="2 3">
    <name type="scientific">Nonomuraea rubra</name>
    <dbReference type="NCBI Taxonomy" id="46180"/>
    <lineage>
        <taxon>Bacteria</taxon>
        <taxon>Bacillati</taxon>
        <taxon>Actinomycetota</taxon>
        <taxon>Actinomycetes</taxon>
        <taxon>Streptosporangiales</taxon>
        <taxon>Streptosporangiaceae</taxon>
        <taxon>Nonomuraea</taxon>
    </lineage>
</organism>
<evidence type="ECO:0000313" key="3">
    <source>
        <dbReference type="Proteomes" id="UP000565579"/>
    </source>
</evidence>
<gene>
    <name evidence="2" type="ORF">HD593_001847</name>
</gene>
<dbReference type="Proteomes" id="UP000565579">
    <property type="component" value="Unassembled WGS sequence"/>
</dbReference>
<dbReference type="Pfam" id="PF13560">
    <property type="entry name" value="HTH_31"/>
    <property type="match status" value="1"/>
</dbReference>
<dbReference type="AlphaFoldDB" id="A0A7X0TWZ3"/>
<protein>
    <submittedName>
        <fullName evidence="2">Putative nucleotidyltransferase with HDIG domain</fullName>
    </submittedName>
</protein>
<feature type="domain" description="HD-GYP" evidence="1">
    <location>
        <begin position="552"/>
        <end position="755"/>
    </location>
</feature>
<dbReference type="Pfam" id="PF13487">
    <property type="entry name" value="HD_5"/>
    <property type="match status" value="1"/>
</dbReference>
<accession>A0A7X0TWZ3</accession>
<keyword evidence="2" id="KW-0808">Transferase</keyword>
<evidence type="ECO:0000259" key="1">
    <source>
        <dbReference type="PROSITE" id="PS51832"/>
    </source>
</evidence>